<sequence>MNYTQSTSSSQTGDARMQLLENGTLLINSAEETDHGYYLCRASNGIGYPLSRVAQLTVHIPARYEDDGQKNYTVKKSENSTMECKASGDEPIFVTWRFGSDTINSQTNSRLKVENIGTISRLHVTGAVREDSGIYVCNAENKYGYGETTRRLIVVEPPERPLHLKLESRASRSMNISWDEPYNGNSYITSYVLQFKNESDIWKPAPSNVTVIATDAIPAGSISGLHPSYKYQIRALAINAIGIGSPSTVITVSTDEEVPSGPPTDVRVQASGSTSLKVTWRAPLYQEQNGKILGYYIGYKRHNSSDSYVYRKKLTENNSDLEQQIKDLLKFTRYDLHVRAYNSKGLGPITDDVTAFTLEDVPSLPPQEVRIRDINPDNIRISWVEPPYYTVQGVLQGYKVLYKEVRADEDETEASYVTTSKLETVVPDLKKYTNYSIQVLAYTIMGEGVRSEPIDIRTREDVPSQPPNVKVITENRNTVLLLWEPPVHQNGILIKYIIRYSNSSRGPPNKKSPKLEIKARRTSYMISRLLEGQEYMFTVSACTYVGESLPSDVVRATPTDKVPARITNFSREKTLYWKTNSILKCNARGNPLPLISWIMNDKPVLLSNTVQKLPSGSLNLKSVQFTDTANYTCRAENIYGIEEIVISVKVIVKQKNPVVPLEPILVLASSTSSTIQVNWKSRHNGGSKIKGFYVKFKKEHGEWQSLKADSISRTYIFKGLQCGTGYRFIVNSFNIIGVSGDSTQINAKTNGSSWSSGGCPIKFYTVKYRMNGHTEWVEVSNNVDGNMTSFTVRDLRSATWYWMKLTAHNEAGSTESLFNFGTLTYSGSTIRPLFVVHRKEGKFYEKIYVMLPLCTGIVLILVAAVAVLLWCRRRSERLRFKELFRNGSKALVQEMIALKINQGVGQNQHQNPRTKVRKLSSELQNLTQLFLDTCKKLEVKKTDRKKSAEVKSGERDGPSSGPRLPIHRQGRLASNQSRTSVACAEFHFPETASNLRRDITAETSLMNDLDKRLNLDMDCGGGMPDSFCKRNLSLLTSATLPELMANNGRANGSAGSEHTSWLFHTAYPSWDGGKNSGDISYAPNRAGIAVHPWSSPYAATLSTRYASNTAPKTVTSYKTKPYSSNVYDTTAPYASVSVDALDDTNPYATINQLSITINPSKPGLHANSQSSDEDTVGLEKAAAQRQSVAYIFHTFVVQPDVALAGSQRHSVISSVTTVSSSRDELLEAYENAKRVQRAQPIVYETHPDFSSQPTDSSSATEPGIREFTQSPPKPDERREASCEVPPYEQRRHLKEFDAESDTTECEMAHTRERSPPRRIRGRHKGKQKGQVVSKRNLGIIPRTHSRTSTTSTNSEEVTYAFCERDYPKPGSPVESYNPYTCDTHPCSDVELDADNLLNKSRSSIRSPIFFRNNAQNGRNTPHSRIRYDVNLDIPGTEECKPLVMTLNQAQTTSPTIEQDNISILDRHYRPVKDPGLLPPESPSRITLERLNTNYTANYTIV</sequence>
<feature type="domain" description="Ig-like" evidence="12">
    <location>
        <begin position="61"/>
        <end position="153"/>
    </location>
</feature>
<evidence type="ECO:0000256" key="1">
    <source>
        <dbReference type="ARBA" id="ARBA00004167"/>
    </source>
</evidence>
<evidence type="ECO:0000256" key="3">
    <source>
        <dbReference type="ARBA" id="ARBA00022729"/>
    </source>
</evidence>
<keyword evidence="8" id="KW-1015">Disulfide bond</keyword>
<dbReference type="PANTHER" id="PTHR13817">
    <property type="entry name" value="TITIN"/>
    <property type="match status" value="1"/>
</dbReference>
<reference evidence="14" key="1">
    <citation type="submission" date="2015-07" db="EMBL/GenBank/DDBJ databases">
        <title>MeaNS - Measles Nucleotide Surveillance Program.</title>
        <authorList>
            <person name="Tran T."/>
            <person name="Druce J."/>
        </authorList>
    </citation>
    <scope>NUCLEOTIDE SEQUENCE</scope>
    <source>
        <strain evidence="14">UCB-OBI-ISO-001</strain>
        <tissue evidence="14">Gonad</tissue>
    </source>
</reference>
<feature type="domain" description="Fibronectin type-III" evidence="13">
    <location>
        <begin position="365"/>
        <end position="461"/>
    </location>
</feature>
<dbReference type="PANTHER" id="PTHR13817:SF102">
    <property type="entry name" value="DOWN SYNDROME CELL ADHESION MOLECULE-LIKE PROTEIN DSCAM2"/>
    <property type="match status" value="1"/>
</dbReference>
<feature type="region of interest" description="Disordered" evidence="10">
    <location>
        <begin position="1244"/>
        <end position="1286"/>
    </location>
</feature>
<dbReference type="InterPro" id="IPR003599">
    <property type="entry name" value="Ig_sub"/>
</dbReference>
<feature type="compositionally biased region" description="Polar residues" evidence="10">
    <location>
        <begin position="1248"/>
        <end position="1260"/>
    </location>
</feature>
<dbReference type="InterPro" id="IPR007110">
    <property type="entry name" value="Ig-like_dom"/>
</dbReference>
<evidence type="ECO:0000259" key="12">
    <source>
        <dbReference type="PROSITE" id="PS50835"/>
    </source>
</evidence>
<dbReference type="GO" id="GO:0007155">
    <property type="term" value="P:cell adhesion"/>
    <property type="evidence" value="ECO:0007669"/>
    <property type="project" value="UniProtKB-KW"/>
</dbReference>
<feature type="region of interest" description="Disordered" evidence="10">
    <location>
        <begin position="1160"/>
        <end position="1179"/>
    </location>
</feature>
<feature type="domain" description="Ig-like" evidence="12">
    <location>
        <begin position="563"/>
        <end position="647"/>
    </location>
</feature>
<dbReference type="Gene3D" id="2.60.40.10">
    <property type="entry name" value="Immunoglobulins"/>
    <property type="match status" value="9"/>
</dbReference>
<dbReference type="InterPro" id="IPR003598">
    <property type="entry name" value="Ig_sub2"/>
</dbReference>
<protein>
    <recommendedName>
        <fullName evidence="15">Down syndrome cell adhesion molecule</fullName>
    </recommendedName>
</protein>
<evidence type="ECO:0000256" key="6">
    <source>
        <dbReference type="ARBA" id="ARBA00022989"/>
    </source>
</evidence>
<dbReference type="PROSITE" id="PS50835">
    <property type="entry name" value="IG_LIKE"/>
    <property type="match status" value="2"/>
</dbReference>
<keyword evidence="7 11" id="KW-0472">Membrane</keyword>
<feature type="compositionally biased region" description="Basic residues" evidence="10">
    <location>
        <begin position="1316"/>
        <end position="1327"/>
    </location>
</feature>
<dbReference type="InterPro" id="IPR013098">
    <property type="entry name" value="Ig_I-set"/>
</dbReference>
<dbReference type="SMART" id="SM00060">
    <property type="entry name" value="FN3"/>
    <property type="match status" value="6"/>
</dbReference>
<dbReference type="InterPro" id="IPR056754">
    <property type="entry name" value="DSCAM/DSCAML_C"/>
</dbReference>
<evidence type="ECO:0000256" key="7">
    <source>
        <dbReference type="ARBA" id="ARBA00023136"/>
    </source>
</evidence>
<dbReference type="CDD" id="cd00063">
    <property type="entry name" value="FN3"/>
    <property type="match status" value="6"/>
</dbReference>
<feature type="compositionally biased region" description="Basic and acidic residues" evidence="10">
    <location>
        <begin position="1306"/>
        <end position="1315"/>
    </location>
</feature>
<keyword evidence="3" id="KW-0732">Signal</keyword>
<evidence type="ECO:0000256" key="10">
    <source>
        <dbReference type="SAM" id="MobiDB-lite"/>
    </source>
</evidence>
<dbReference type="Pfam" id="PF13927">
    <property type="entry name" value="Ig_3"/>
    <property type="match status" value="1"/>
</dbReference>
<evidence type="ECO:0000256" key="4">
    <source>
        <dbReference type="ARBA" id="ARBA00022737"/>
    </source>
</evidence>
<dbReference type="PROSITE" id="PS50853">
    <property type="entry name" value="FN3"/>
    <property type="match status" value="5"/>
</dbReference>
<comment type="subcellular location">
    <subcellularLocation>
        <location evidence="1">Membrane</location>
        <topology evidence="1">Single-pass membrane protein</topology>
    </subcellularLocation>
</comment>
<keyword evidence="2 11" id="KW-0812">Transmembrane</keyword>
<dbReference type="Pfam" id="PF07679">
    <property type="entry name" value="I-set"/>
    <property type="match status" value="1"/>
</dbReference>
<dbReference type="FunFam" id="2.60.40.10:FF:000028">
    <property type="entry name" value="Neuronal cell adhesion molecule"/>
    <property type="match status" value="1"/>
</dbReference>
<dbReference type="SUPFAM" id="SSF49265">
    <property type="entry name" value="Fibronectin type III"/>
    <property type="match status" value="3"/>
</dbReference>
<keyword evidence="9" id="KW-0393">Immunoglobulin domain</keyword>
<feature type="transmembrane region" description="Helical" evidence="11">
    <location>
        <begin position="847"/>
        <end position="871"/>
    </location>
</feature>
<dbReference type="Pfam" id="PF00041">
    <property type="entry name" value="fn3"/>
    <property type="match status" value="5"/>
</dbReference>
<feature type="compositionally biased region" description="Basic and acidic residues" evidence="10">
    <location>
        <begin position="942"/>
        <end position="957"/>
    </location>
</feature>
<dbReference type="GO" id="GO:0016020">
    <property type="term" value="C:membrane"/>
    <property type="evidence" value="ECO:0007669"/>
    <property type="project" value="UniProtKB-SubCell"/>
</dbReference>
<evidence type="ECO:0000313" key="14">
    <source>
        <dbReference type="EMBL" id="KOF93213.1"/>
    </source>
</evidence>
<evidence type="ECO:0000256" key="8">
    <source>
        <dbReference type="ARBA" id="ARBA00023157"/>
    </source>
</evidence>
<dbReference type="Pfam" id="PF25059">
    <property type="entry name" value="FN3_DSCAM-DSCAML_C"/>
    <property type="match status" value="1"/>
</dbReference>
<evidence type="ECO:0000256" key="2">
    <source>
        <dbReference type="ARBA" id="ARBA00022692"/>
    </source>
</evidence>
<dbReference type="InterPro" id="IPR013783">
    <property type="entry name" value="Ig-like_fold"/>
</dbReference>
<keyword evidence="5" id="KW-0130">Cell adhesion</keyword>
<feature type="region of interest" description="Disordered" evidence="10">
    <location>
        <begin position="942"/>
        <end position="976"/>
    </location>
</feature>
<feature type="region of interest" description="Disordered" evidence="10">
    <location>
        <begin position="1298"/>
        <end position="1332"/>
    </location>
</feature>
<feature type="domain" description="Fibronectin type-III" evidence="13">
    <location>
        <begin position="659"/>
        <end position="752"/>
    </location>
</feature>
<dbReference type="InterPro" id="IPR003961">
    <property type="entry name" value="FN3_dom"/>
</dbReference>
<dbReference type="InterPro" id="IPR036179">
    <property type="entry name" value="Ig-like_dom_sf"/>
</dbReference>
<gene>
    <name evidence="14" type="ORF">OCBIM_22004917mg</name>
</gene>
<dbReference type="InterPro" id="IPR036116">
    <property type="entry name" value="FN3_sf"/>
</dbReference>
<feature type="domain" description="Fibronectin type-III" evidence="13">
    <location>
        <begin position="465"/>
        <end position="562"/>
    </location>
</feature>
<dbReference type="SMART" id="SM00409">
    <property type="entry name" value="IG"/>
    <property type="match status" value="3"/>
</dbReference>
<dbReference type="OrthoDB" id="10001713at2759"/>
<name>A0A0L8HVF3_OCTBM</name>
<evidence type="ECO:0000256" key="5">
    <source>
        <dbReference type="ARBA" id="ARBA00022889"/>
    </source>
</evidence>
<evidence type="ECO:0008006" key="15">
    <source>
        <dbReference type="Google" id="ProtNLM"/>
    </source>
</evidence>
<organism evidence="14">
    <name type="scientific">Octopus bimaculoides</name>
    <name type="common">California two-spotted octopus</name>
    <dbReference type="NCBI Taxonomy" id="37653"/>
    <lineage>
        <taxon>Eukaryota</taxon>
        <taxon>Metazoa</taxon>
        <taxon>Spiralia</taxon>
        <taxon>Lophotrochozoa</taxon>
        <taxon>Mollusca</taxon>
        <taxon>Cephalopoda</taxon>
        <taxon>Coleoidea</taxon>
        <taxon>Octopodiformes</taxon>
        <taxon>Octopoda</taxon>
        <taxon>Incirrata</taxon>
        <taxon>Octopodidae</taxon>
        <taxon>Octopus</taxon>
    </lineage>
</organism>
<dbReference type="EMBL" id="KQ417213">
    <property type="protein sequence ID" value="KOF93213.1"/>
    <property type="molecule type" value="Genomic_DNA"/>
</dbReference>
<keyword evidence="6 11" id="KW-1133">Transmembrane helix</keyword>
<evidence type="ECO:0000256" key="11">
    <source>
        <dbReference type="SAM" id="Phobius"/>
    </source>
</evidence>
<dbReference type="STRING" id="37653.A0A0L8HVF3"/>
<feature type="domain" description="Fibronectin type-III" evidence="13">
    <location>
        <begin position="262"/>
        <end position="360"/>
    </location>
</feature>
<feature type="domain" description="Fibronectin type-III" evidence="13">
    <location>
        <begin position="160"/>
        <end position="257"/>
    </location>
</feature>
<evidence type="ECO:0000256" key="9">
    <source>
        <dbReference type="ARBA" id="ARBA00023319"/>
    </source>
</evidence>
<proteinExistence type="predicted"/>
<accession>A0A0L8HVF3</accession>
<dbReference type="SUPFAM" id="SSF48726">
    <property type="entry name" value="Immunoglobulin"/>
    <property type="match status" value="3"/>
</dbReference>
<dbReference type="SMART" id="SM00408">
    <property type="entry name" value="IGc2"/>
    <property type="match status" value="2"/>
</dbReference>
<keyword evidence="4" id="KW-0677">Repeat</keyword>
<dbReference type="FunFam" id="2.60.40.10:FF:000093">
    <property type="entry name" value="Down syndrome cell adhesion molecule, isoform B"/>
    <property type="match status" value="1"/>
</dbReference>
<evidence type="ECO:0000259" key="13">
    <source>
        <dbReference type="PROSITE" id="PS50853"/>
    </source>
</evidence>
<dbReference type="InterPro" id="IPR050964">
    <property type="entry name" value="Striated_Muscle_Regulatory"/>
</dbReference>